<feature type="transmembrane region" description="Helical" evidence="1">
    <location>
        <begin position="15"/>
        <end position="32"/>
    </location>
</feature>
<dbReference type="Pfam" id="PF07077">
    <property type="entry name" value="DUF1345"/>
    <property type="match status" value="1"/>
</dbReference>
<evidence type="ECO:0000313" key="3">
    <source>
        <dbReference type="Proteomes" id="UP001154265"/>
    </source>
</evidence>
<keyword evidence="1" id="KW-1133">Transmembrane helix</keyword>
<sequence>MNRLWRSLDHIHTEIRIVLALVVAALTLVLTAHTYPLAIRLMLAWDFGVTAYLLLLLKMMLSLNGQQTRVRSQRGEPNALFIMILVVFTAIASIIATGLILADSKNGSNPLLTFQVSLATWAVLAAWSLTHTSFGLQYARYYYDDNHHRLNDAGYAGGLDFPMEEEPDYLDFMYFSFTISLTSQTSDVSIVAQRIRRLVLFHELVSFFFYSVIVGLVINVIAGLW</sequence>
<feature type="transmembrane region" description="Helical" evidence="1">
    <location>
        <begin position="38"/>
        <end position="57"/>
    </location>
</feature>
<evidence type="ECO:0000256" key="1">
    <source>
        <dbReference type="SAM" id="Phobius"/>
    </source>
</evidence>
<feature type="transmembrane region" description="Helical" evidence="1">
    <location>
        <begin position="112"/>
        <end position="130"/>
    </location>
</feature>
<reference evidence="2" key="2">
    <citation type="submission" date="2022-01" db="EMBL/GenBank/DDBJ databases">
        <authorList>
            <person name="Zivanovic Y."/>
            <person name="Moreira D."/>
            <person name="Lopez-Garcia P."/>
        </authorList>
    </citation>
    <scope>NUCLEOTIDE SEQUENCE</scope>
    <source>
        <strain evidence="2">G9</strain>
    </source>
</reference>
<proteinExistence type="predicted"/>
<feature type="transmembrane region" description="Helical" evidence="1">
    <location>
        <begin position="78"/>
        <end position="100"/>
    </location>
</feature>
<keyword evidence="1" id="KW-0812">Transmembrane</keyword>
<evidence type="ECO:0000313" key="2">
    <source>
        <dbReference type="EMBL" id="MDG2989652.1"/>
    </source>
</evidence>
<keyword evidence="3" id="KW-1185">Reference proteome</keyword>
<comment type="caution">
    <text evidence="2">The sequence shown here is derived from an EMBL/GenBank/DDBJ whole genome shotgun (WGS) entry which is preliminary data.</text>
</comment>
<organism evidence="2 3">
    <name type="scientific">Candidatus Synechococcus calcipolaris G9</name>
    <dbReference type="NCBI Taxonomy" id="1497997"/>
    <lineage>
        <taxon>Bacteria</taxon>
        <taxon>Bacillati</taxon>
        <taxon>Cyanobacteriota</taxon>
        <taxon>Cyanophyceae</taxon>
        <taxon>Synechococcales</taxon>
        <taxon>Synechococcaceae</taxon>
        <taxon>Synechococcus</taxon>
    </lineage>
</organism>
<dbReference type="InterPro" id="IPR009781">
    <property type="entry name" value="DUF1345"/>
</dbReference>
<accession>A0ABT6EUZ4</accession>
<name>A0ABT6EUZ4_9SYNE</name>
<keyword evidence="1" id="KW-0472">Membrane</keyword>
<reference evidence="2" key="1">
    <citation type="journal article" date="2022" name="Genome Biol. Evol.">
        <title>A New Gene Family Diagnostic for Intracellular Biomineralization of Amorphous Ca Carbonates by Cyanobacteria.</title>
        <authorList>
            <person name="Benzerara K."/>
            <person name="Duprat E."/>
            <person name="Bitard-Feildel T."/>
            <person name="Caumes G."/>
            <person name="Cassier-Chauvat C."/>
            <person name="Chauvat F."/>
            <person name="Dezi M."/>
            <person name="Diop S.I."/>
            <person name="Gaschignard G."/>
            <person name="Gorgen S."/>
            <person name="Gugger M."/>
            <person name="Lopez-Garcia P."/>
            <person name="Millet M."/>
            <person name="Skouri-Panet F."/>
            <person name="Moreira D."/>
            <person name="Callebaut I."/>
        </authorList>
    </citation>
    <scope>NUCLEOTIDE SEQUENCE</scope>
    <source>
        <strain evidence="2">G9</strain>
    </source>
</reference>
<gene>
    <name evidence="2" type="ORF">L3556_01695</name>
</gene>
<feature type="transmembrane region" description="Helical" evidence="1">
    <location>
        <begin position="204"/>
        <end position="224"/>
    </location>
</feature>
<dbReference type="Proteomes" id="UP001154265">
    <property type="component" value="Unassembled WGS sequence"/>
</dbReference>
<dbReference type="EMBL" id="JAKKUT010000001">
    <property type="protein sequence ID" value="MDG2989652.1"/>
    <property type="molecule type" value="Genomic_DNA"/>
</dbReference>
<protein>
    <submittedName>
        <fullName evidence="2">DUF1345 domain-containing protein</fullName>
    </submittedName>
</protein>
<dbReference type="RefSeq" id="WP_277865568.1">
    <property type="nucleotide sequence ID" value="NZ_JAKKUT010000001.1"/>
</dbReference>